<dbReference type="Gene3D" id="1.10.760.10">
    <property type="entry name" value="Cytochrome c-like domain"/>
    <property type="match status" value="1"/>
</dbReference>
<protein>
    <submittedName>
        <fullName evidence="9">Cytochrome c553</fullName>
    </submittedName>
</protein>
<dbReference type="GO" id="GO:0009055">
    <property type="term" value="F:electron transfer activity"/>
    <property type="evidence" value="ECO:0007669"/>
    <property type="project" value="InterPro"/>
</dbReference>
<feature type="chain" id="PRO_5019276058" evidence="7">
    <location>
        <begin position="24"/>
        <end position="107"/>
    </location>
</feature>
<gene>
    <name evidence="9" type="ORF">BECKDK2373C_GA0170839_11197</name>
</gene>
<organism evidence="9">
    <name type="scientific">Candidatus Kentrum sp. DK</name>
    <dbReference type="NCBI Taxonomy" id="2126562"/>
    <lineage>
        <taxon>Bacteria</taxon>
        <taxon>Pseudomonadati</taxon>
        <taxon>Pseudomonadota</taxon>
        <taxon>Gammaproteobacteria</taxon>
        <taxon>Candidatus Kentrum</taxon>
    </lineage>
</organism>
<dbReference type="PANTHER" id="PTHR33751:SF9">
    <property type="entry name" value="CYTOCHROME C4"/>
    <property type="match status" value="1"/>
</dbReference>
<accession>A0A450TCH7</accession>
<sequence>MRKFTMFAASTALAFGISGAALASDGGELFVAKGCSGCHGADAKSPVMEAYPKLAGKEVDFILAEVGKIKRGERNTTGMAAGMQAMLSAVSDEELKAIAEWISKQPE</sequence>
<evidence type="ECO:0000256" key="4">
    <source>
        <dbReference type="ARBA" id="ARBA00022982"/>
    </source>
</evidence>
<dbReference type="AlphaFoldDB" id="A0A450TCH7"/>
<dbReference type="EMBL" id="CAADEY010000119">
    <property type="protein sequence ID" value="VFJ64566.1"/>
    <property type="molecule type" value="Genomic_DNA"/>
</dbReference>
<keyword evidence="2 6" id="KW-0349">Heme</keyword>
<dbReference type="GO" id="GO:0020037">
    <property type="term" value="F:heme binding"/>
    <property type="evidence" value="ECO:0007669"/>
    <property type="project" value="InterPro"/>
</dbReference>
<dbReference type="Pfam" id="PF00034">
    <property type="entry name" value="Cytochrom_C"/>
    <property type="match status" value="1"/>
</dbReference>
<keyword evidence="1" id="KW-0813">Transport</keyword>
<evidence type="ECO:0000259" key="8">
    <source>
        <dbReference type="PROSITE" id="PS51007"/>
    </source>
</evidence>
<feature type="signal peptide" evidence="7">
    <location>
        <begin position="1"/>
        <end position="23"/>
    </location>
</feature>
<keyword evidence="3 6" id="KW-0479">Metal-binding</keyword>
<dbReference type="PROSITE" id="PS51007">
    <property type="entry name" value="CYTC"/>
    <property type="match status" value="1"/>
</dbReference>
<evidence type="ECO:0000256" key="2">
    <source>
        <dbReference type="ARBA" id="ARBA00022617"/>
    </source>
</evidence>
<dbReference type="InterPro" id="IPR050597">
    <property type="entry name" value="Cytochrome_c_Oxidase_Subunit"/>
</dbReference>
<evidence type="ECO:0000256" key="5">
    <source>
        <dbReference type="ARBA" id="ARBA00023004"/>
    </source>
</evidence>
<proteinExistence type="predicted"/>
<reference evidence="9" key="1">
    <citation type="submission" date="2019-02" db="EMBL/GenBank/DDBJ databases">
        <authorList>
            <person name="Gruber-Vodicka R. H."/>
            <person name="Seah K. B. B."/>
        </authorList>
    </citation>
    <scope>NUCLEOTIDE SEQUENCE</scope>
    <source>
        <strain evidence="9">BECK_DK161</strain>
    </source>
</reference>
<keyword evidence="5 6" id="KW-0408">Iron</keyword>
<evidence type="ECO:0000256" key="7">
    <source>
        <dbReference type="SAM" id="SignalP"/>
    </source>
</evidence>
<keyword evidence="7" id="KW-0732">Signal</keyword>
<keyword evidence="4" id="KW-0249">Electron transport</keyword>
<dbReference type="GO" id="GO:0046872">
    <property type="term" value="F:metal ion binding"/>
    <property type="evidence" value="ECO:0007669"/>
    <property type="project" value="UniProtKB-KW"/>
</dbReference>
<evidence type="ECO:0000313" key="9">
    <source>
        <dbReference type="EMBL" id="VFJ64566.1"/>
    </source>
</evidence>
<evidence type="ECO:0000256" key="6">
    <source>
        <dbReference type="PROSITE-ProRule" id="PRU00433"/>
    </source>
</evidence>
<evidence type="ECO:0000256" key="1">
    <source>
        <dbReference type="ARBA" id="ARBA00022448"/>
    </source>
</evidence>
<dbReference type="PANTHER" id="PTHR33751">
    <property type="entry name" value="CBB3-TYPE CYTOCHROME C OXIDASE SUBUNIT FIXP"/>
    <property type="match status" value="1"/>
</dbReference>
<dbReference type="SUPFAM" id="SSF46626">
    <property type="entry name" value="Cytochrome c"/>
    <property type="match status" value="1"/>
</dbReference>
<dbReference type="InterPro" id="IPR009056">
    <property type="entry name" value="Cyt_c-like_dom"/>
</dbReference>
<evidence type="ECO:0000256" key="3">
    <source>
        <dbReference type="ARBA" id="ARBA00022723"/>
    </source>
</evidence>
<dbReference type="InterPro" id="IPR036909">
    <property type="entry name" value="Cyt_c-like_dom_sf"/>
</dbReference>
<name>A0A450TCH7_9GAMM</name>
<feature type="domain" description="Cytochrome c" evidence="8">
    <location>
        <begin position="21"/>
        <end position="106"/>
    </location>
</feature>